<dbReference type="EMBL" id="JBHSKG010000014">
    <property type="protein sequence ID" value="MFC5141170.1"/>
    <property type="molecule type" value="Genomic_DNA"/>
</dbReference>
<organism evidence="5 6">
    <name type="scientific">Actinomycetospora rhizophila</name>
    <dbReference type="NCBI Taxonomy" id="1416876"/>
    <lineage>
        <taxon>Bacteria</taxon>
        <taxon>Bacillati</taxon>
        <taxon>Actinomycetota</taxon>
        <taxon>Actinomycetes</taxon>
        <taxon>Pseudonocardiales</taxon>
        <taxon>Pseudonocardiaceae</taxon>
        <taxon>Actinomycetospora</taxon>
    </lineage>
</organism>
<feature type="domain" description="NAD-dependent epimerase/dehydratase" evidence="4">
    <location>
        <begin position="17"/>
        <end position="175"/>
    </location>
</feature>
<evidence type="ECO:0000313" key="6">
    <source>
        <dbReference type="Proteomes" id="UP001596175"/>
    </source>
</evidence>
<evidence type="ECO:0000259" key="4">
    <source>
        <dbReference type="Pfam" id="PF01370"/>
    </source>
</evidence>
<dbReference type="PANTHER" id="PTHR43103">
    <property type="entry name" value="NUCLEOSIDE-DIPHOSPHATE-SUGAR EPIMERASE"/>
    <property type="match status" value="1"/>
</dbReference>
<keyword evidence="3" id="KW-0520">NAD</keyword>
<dbReference type="Proteomes" id="UP001596175">
    <property type="component" value="Unassembled WGS sequence"/>
</dbReference>
<keyword evidence="6" id="KW-1185">Reference proteome</keyword>
<proteinExistence type="inferred from homology"/>
<dbReference type="Gene3D" id="3.40.50.720">
    <property type="entry name" value="NAD(P)-binding Rossmann-like Domain"/>
    <property type="match status" value="1"/>
</dbReference>
<accession>A0ABV9ZK98</accession>
<comment type="caution">
    <text evidence="5">The sequence shown here is derived from an EMBL/GenBank/DDBJ whole genome shotgun (WGS) entry which is preliminary data.</text>
</comment>
<keyword evidence="2" id="KW-0560">Oxidoreductase</keyword>
<comment type="similarity">
    <text evidence="1">Belongs to the NAD(P)-dependent epimerase/dehydratase family.</text>
</comment>
<dbReference type="SUPFAM" id="SSF51735">
    <property type="entry name" value="NAD(P)-binding Rossmann-fold domains"/>
    <property type="match status" value="1"/>
</dbReference>
<dbReference type="Pfam" id="PF01370">
    <property type="entry name" value="Epimerase"/>
    <property type="match status" value="1"/>
</dbReference>
<evidence type="ECO:0000313" key="5">
    <source>
        <dbReference type="EMBL" id="MFC5141170.1"/>
    </source>
</evidence>
<gene>
    <name evidence="5" type="ORF">ACFPK1_23240</name>
</gene>
<protein>
    <submittedName>
        <fullName evidence="5">NAD-dependent epimerase/dehydratase family protein</fullName>
    </submittedName>
</protein>
<name>A0ABV9ZK98_9PSEU</name>
<dbReference type="PANTHER" id="PTHR43103:SF5">
    <property type="entry name" value="4-EPIMERASE, PUTATIVE (AFU_ORTHOLOGUE AFUA_7G00360)-RELATED"/>
    <property type="match status" value="1"/>
</dbReference>
<evidence type="ECO:0000256" key="1">
    <source>
        <dbReference type="ARBA" id="ARBA00007637"/>
    </source>
</evidence>
<sequence>MSTVELRSAPSPATERVLVTGAAGRIGGYLRARLPRPGRTLRLLDLTTPDGVDEHEEAITASVTDLDAMVDACTGVDAVVHLGGQSGEAPWDSILATNIHGTYVVFEAARRAGVGRVVFASSNHAAGFQPATDPVPDDLPARPDTYYGVSKVTGEALGSLYHDRYGLDVVCLRIGTCSDTPPNARGLATWLSPDDCGRLVEASLTCRAPGFRVVWGVSANTRRVWSLAGAHEIGYRPQDDAEVHAAEVGDRTADTDGYVGGEFAGPSFDTPG</sequence>
<reference evidence="6" key="1">
    <citation type="journal article" date="2019" name="Int. J. Syst. Evol. Microbiol.">
        <title>The Global Catalogue of Microorganisms (GCM) 10K type strain sequencing project: providing services to taxonomists for standard genome sequencing and annotation.</title>
        <authorList>
            <consortium name="The Broad Institute Genomics Platform"/>
            <consortium name="The Broad Institute Genome Sequencing Center for Infectious Disease"/>
            <person name="Wu L."/>
            <person name="Ma J."/>
        </authorList>
    </citation>
    <scope>NUCLEOTIDE SEQUENCE [LARGE SCALE GENOMIC DNA]</scope>
    <source>
        <strain evidence="6">XZYJ18</strain>
    </source>
</reference>
<evidence type="ECO:0000256" key="3">
    <source>
        <dbReference type="ARBA" id="ARBA00023027"/>
    </source>
</evidence>
<dbReference type="InterPro" id="IPR001509">
    <property type="entry name" value="Epimerase_deHydtase"/>
</dbReference>
<dbReference type="RefSeq" id="WP_378023330.1">
    <property type="nucleotide sequence ID" value="NZ_JBHSKG010000014.1"/>
</dbReference>
<dbReference type="InterPro" id="IPR036291">
    <property type="entry name" value="NAD(P)-bd_dom_sf"/>
</dbReference>
<evidence type="ECO:0000256" key="2">
    <source>
        <dbReference type="ARBA" id="ARBA00023002"/>
    </source>
</evidence>